<dbReference type="Pfam" id="PF08888">
    <property type="entry name" value="HopJ"/>
    <property type="match status" value="1"/>
</dbReference>
<dbReference type="InterPro" id="IPR038604">
    <property type="entry name" value="HopJ_sf"/>
</dbReference>
<dbReference type="Gene3D" id="3.20.160.10">
    <property type="entry name" value="vpa0580 domain like"/>
    <property type="match status" value="1"/>
</dbReference>
<name>R7ZMD1_9BACT</name>
<dbReference type="EMBL" id="AQHR01000110">
    <property type="protein sequence ID" value="EON75164.1"/>
    <property type="molecule type" value="Genomic_DNA"/>
</dbReference>
<reference evidence="1 2" key="1">
    <citation type="submission" date="2013-02" db="EMBL/GenBank/DDBJ databases">
        <title>A novel strain isolated from Lonar lake, Maharashtra, India.</title>
        <authorList>
            <person name="Singh A."/>
        </authorList>
    </citation>
    <scope>NUCLEOTIDE SEQUENCE [LARGE SCALE GENOMIC DNA]</scope>
    <source>
        <strain evidence="1 2">AK24</strain>
    </source>
</reference>
<dbReference type="InterPro" id="IPR014984">
    <property type="entry name" value="HopJ"/>
</dbReference>
<accession>R7ZMD1</accession>
<evidence type="ECO:0000313" key="2">
    <source>
        <dbReference type="Proteomes" id="UP000013909"/>
    </source>
</evidence>
<dbReference type="PATRIC" id="fig|1288963.3.peg.4323"/>
<gene>
    <name evidence="1" type="ORF">ADIS_4335</name>
</gene>
<sequence length="112" mass="12700">MSLLDQIRENPEKIAFSEVIAFIDTTYLFTPTRFTNGDTTNEAGQNNGSCKVLFFAQLQELDEGTTLHLFGDYYRSDVLGDPQGNNHQNIRNFMRHGWKGVRFEGTPLVPKG</sequence>
<dbReference type="AlphaFoldDB" id="R7ZMD1"/>
<dbReference type="STRING" id="1232681.ADIS_4335"/>
<proteinExistence type="predicted"/>
<dbReference type="RefSeq" id="WP_010856448.1">
    <property type="nucleotide sequence ID" value="NZ_AQHR01000110.1"/>
</dbReference>
<organism evidence="1 2">
    <name type="scientific">Lunatimonas lonarensis</name>
    <dbReference type="NCBI Taxonomy" id="1232681"/>
    <lineage>
        <taxon>Bacteria</taxon>
        <taxon>Pseudomonadati</taxon>
        <taxon>Bacteroidota</taxon>
        <taxon>Cytophagia</taxon>
        <taxon>Cytophagales</taxon>
        <taxon>Cyclobacteriaceae</taxon>
    </lineage>
</organism>
<evidence type="ECO:0000313" key="1">
    <source>
        <dbReference type="EMBL" id="EON75164.1"/>
    </source>
</evidence>
<dbReference type="OrthoDB" id="9790826at2"/>
<keyword evidence="2" id="KW-1185">Reference proteome</keyword>
<protein>
    <submittedName>
        <fullName evidence="1">Type III effector HopPmaJ</fullName>
    </submittedName>
</protein>
<dbReference type="Proteomes" id="UP000013909">
    <property type="component" value="Unassembled WGS sequence"/>
</dbReference>
<comment type="caution">
    <text evidence="1">The sequence shown here is derived from an EMBL/GenBank/DDBJ whole genome shotgun (WGS) entry which is preliminary data.</text>
</comment>